<name>A0A699Z6P3_HAELA</name>
<dbReference type="AlphaFoldDB" id="A0A699Z6P3"/>
<gene>
    <name evidence="1" type="ORF">HaLaN_13741</name>
</gene>
<organism evidence="1 2">
    <name type="scientific">Haematococcus lacustris</name>
    <name type="common">Green alga</name>
    <name type="synonym">Haematococcus pluvialis</name>
    <dbReference type="NCBI Taxonomy" id="44745"/>
    <lineage>
        <taxon>Eukaryota</taxon>
        <taxon>Viridiplantae</taxon>
        <taxon>Chlorophyta</taxon>
        <taxon>core chlorophytes</taxon>
        <taxon>Chlorophyceae</taxon>
        <taxon>CS clade</taxon>
        <taxon>Chlamydomonadales</taxon>
        <taxon>Haematococcaceae</taxon>
        <taxon>Haematococcus</taxon>
    </lineage>
</organism>
<accession>A0A699Z6P3</accession>
<protein>
    <submittedName>
        <fullName evidence="1">Uncharacterized protein</fullName>
    </submittedName>
</protein>
<proteinExistence type="predicted"/>
<evidence type="ECO:0000313" key="2">
    <source>
        <dbReference type="Proteomes" id="UP000485058"/>
    </source>
</evidence>
<comment type="caution">
    <text evidence="1">The sequence shown here is derived from an EMBL/GenBank/DDBJ whole genome shotgun (WGS) entry which is preliminary data.</text>
</comment>
<dbReference type="EMBL" id="BLLF01001107">
    <property type="protein sequence ID" value="GFH17170.1"/>
    <property type="molecule type" value="Genomic_DNA"/>
</dbReference>
<reference evidence="1 2" key="1">
    <citation type="submission" date="2020-02" db="EMBL/GenBank/DDBJ databases">
        <title>Draft genome sequence of Haematococcus lacustris strain NIES-144.</title>
        <authorList>
            <person name="Morimoto D."/>
            <person name="Nakagawa S."/>
            <person name="Yoshida T."/>
            <person name="Sawayama S."/>
        </authorList>
    </citation>
    <scope>NUCLEOTIDE SEQUENCE [LARGE SCALE GENOMIC DNA]</scope>
    <source>
        <strain evidence="1 2">NIES-144</strain>
    </source>
</reference>
<dbReference type="Proteomes" id="UP000485058">
    <property type="component" value="Unassembled WGS sequence"/>
</dbReference>
<evidence type="ECO:0000313" key="1">
    <source>
        <dbReference type="EMBL" id="GFH17170.1"/>
    </source>
</evidence>
<keyword evidence="2" id="KW-1185">Reference proteome</keyword>
<sequence length="65" mass="7159">MAWWTLYAVKASTAGDPHPSINPTLLSLCRRACGPASVGARSQMVHKLRRTSQFENDPLLLPLQV</sequence>